<dbReference type="AlphaFoldDB" id="A0A5D4GSN4"/>
<name>A0A5D4GSN4_9HYPH</name>
<dbReference type="SMART" id="SM01329">
    <property type="entry name" value="Iso_dh"/>
    <property type="match status" value="1"/>
</dbReference>
<dbReference type="Proteomes" id="UP000323258">
    <property type="component" value="Unassembled WGS sequence"/>
</dbReference>
<protein>
    <submittedName>
        <fullName evidence="4">Isocitrate/isopropylmalate dehydrogenase family protein</fullName>
    </submittedName>
</protein>
<feature type="domain" description="Isopropylmalate dehydrogenase-like" evidence="3">
    <location>
        <begin position="11"/>
        <end position="356"/>
    </location>
</feature>
<sequence length="367" mass="39555">MNQTQKKSSLRIGVLEGDDIGHEVVPASVEIAKAAAVASGMAIEWVDVPIGRRALETLGHTMPEGTLETLGALDGFILGPIGHREYPKVPEAINPHPILRKRFDLFANVRPTRSFPGIGCLHDDIDMVIVRENNEGFQPDRNVVMGSGEFRPTHDVTISVRVITVEGSSKVALAAFEIARSRRKKLTLVHKNTVYKLGCGMFVDSCYEVAKDFPDVEVNEVIVDTMAMRLVRDPQSFDTVVTTNMFGDILTDEAAGLVGGLGMAPGLCIGRGSIAMAQATHGSAPDIAGKGIANPFAMIESTRMLFDWMGHHHKIDAALDMSRIMKAGIDSALADPATRTPDIRGTGSQRAMIDGILKGMEQAHAHA</sequence>
<dbReference type="RefSeq" id="WP_148916284.1">
    <property type="nucleotide sequence ID" value="NZ_VSZS01000066.1"/>
</dbReference>
<dbReference type="EMBL" id="VSZS01000066">
    <property type="protein sequence ID" value="TYR30749.1"/>
    <property type="molecule type" value="Genomic_DNA"/>
</dbReference>
<gene>
    <name evidence="4" type="ORF">FY036_18765</name>
</gene>
<dbReference type="InterPro" id="IPR024084">
    <property type="entry name" value="IsoPropMal-DH-like_dom"/>
</dbReference>
<organism evidence="4 5">
    <name type="scientific">Neoaquamicrobium microcysteis</name>
    <dbReference type="NCBI Taxonomy" id="2682781"/>
    <lineage>
        <taxon>Bacteria</taxon>
        <taxon>Pseudomonadati</taxon>
        <taxon>Pseudomonadota</taxon>
        <taxon>Alphaproteobacteria</taxon>
        <taxon>Hyphomicrobiales</taxon>
        <taxon>Phyllobacteriaceae</taxon>
        <taxon>Neoaquamicrobium</taxon>
    </lineage>
</organism>
<proteinExistence type="inferred from homology"/>
<dbReference type="InterPro" id="IPR019818">
    <property type="entry name" value="IsoCit/isopropylmalate_DH_CS"/>
</dbReference>
<dbReference type="GO" id="GO:0004449">
    <property type="term" value="F:isocitrate dehydrogenase (NAD+) activity"/>
    <property type="evidence" value="ECO:0007669"/>
    <property type="project" value="TreeGrafter"/>
</dbReference>
<dbReference type="PROSITE" id="PS00470">
    <property type="entry name" value="IDH_IMDH"/>
    <property type="match status" value="1"/>
</dbReference>
<accession>A0A5D4GSN4</accession>
<dbReference type="OrthoDB" id="9767905at2"/>
<dbReference type="PANTHER" id="PTHR11835:SF34">
    <property type="entry name" value="ISOCITRATE DEHYDROGENASE [NAD] SUBUNIT ALPHA, MITOCHONDRIAL"/>
    <property type="match status" value="1"/>
</dbReference>
<keyword evidence="2" id="KW-0560">Oxidoreductase</keyword>
<dbReference type="Gene3D" id="3.40.718.10">
    <property type="entry name" value="Isopropylmalate Dehydrogenase"/>
    <property type="match status" value="1"/>
</dbReference>
<dbReference type="GO" id="GO:0051287">
    <property type="term" value="F:NAD binding"/>
    <property type="evidence" value="ECO:0007669"/>
    <property type="project" value="InterPro"/>
</dbReference>
<dbReference type="Pfam" id="PF00180">
    <property type="entry name" value="Iso_dh"/>
    <property type="match status" value="1"/>
</dbReference>
<evidence type="ECO:0000313" key="5">
    <source>
        <dbReference type="Proteomes" id="UP000323258"/>
    </source>
</evidence>
<dbReference type="GO" id="GO:0000287">
    <property type="term" value="F:magnesium ion binding"/>
    <property type="evidence" value="ECO:0007669"/>
    <property type="project" value="InterPro"/>
</dbReference>
<comment type="similarity">
    <text evidence="1">Belongs to the isocitrate and isopropylmalate dehydrogenases family.</text>
</comment>
<comment type="caution">
    <text evidence="4">The sequence shown here is derived from an EMBL/GenBank/DDBJ whole genome shotgun (WGS) entry which is preliminary data.</text>
</comment>
<dbReference type="PANTHER" id="PTHR11835">
    <property type="entry name" value="DECARBOXYLATING DEHYDROGENASES-ISOCITRATE, ISOPROPYLMALATE, TARTRATE"/>
    <property type="match status" value="1"/>
</dbReference>
<evidence type="ECO:0000256" key="1">
    <source>
        <dbReference type="ARBA" id="ARBA00007769"/>
    </source>
</evidence>
<evidence type="ECO:0000256" key="2">
    <source>
        <dbReference type="ARBA" id="ARBA00023002"/>
    </source>
</evidence>
<reference evidence="4 5" key="2">
    <citation type="submission" date="2019-09" db="EMBL/GenBank/DDBJ databases">
        <title>Mesorhizobium sp. MaA-C15 isolated from Microcystis aeruginosa.</title>
        <authorList>
            <person name="Jeong S.E."/>
            <person name="Jin H.M."/>
            <person name="Jeon C.O."/>
        </authorList>
    </citation>
    <scope>NUCLEOTIDE SEQUENCE [LARGE SCALE GENOMIC DNA]</scope>
    <source>
        <strain evidence="4 5">MaA-C15</strain>
    </source>
</reference>
<evidence type="ECO:0000259" key="3">
    <source>
        <dbReference type="SMART" id="SM01329"/>
    </source>
</evidence>
<dbReference type="SUPFAM" id="SSF53659">
    <property type="entry name" value="Isocitrate/Isopropylmalate dehydrogenase-like"/>
    <property type="match status" value="1"/>
</dbReference>
<reference evidence="4 5" key="1">
    <citation type="submission" date="2019-08" db="EMBL/GenBank/DDBJ databases">
        <authorList>
            <person name="Seo Y.L."/>
        </authorList>
    </citation>
    <scope>NUCLEOTIDE SEQUENCE [LARGE SCALE GENOMIC DNA]</scope>
    <source>
        <strain evidence="4 5">MaA-C15</strain>
    </source>
</reference>
<keyword evidence="5" id="KW-1185">Reference proteome</keyword>
<dbReference type="GO" id="GO:0006099">
    <property type="term" value="P:tricarboxylic acid cycle"/>
    <property type="evidence" value="ECO:0007669"/>
    <property type="project" value="TreeGrafter"/>
</dbReference>
<dbReference type="GO" id="GO:0006102">
    <property type="term" value="P:isocitrate metabolic process"/>
    <property type="evidence" value="ECO:0007669"/>
    <property type="project" value="TreeGrafter"/>
</dbReference>
<evidence type="ECO:0000313" key="4">
    <source>
        <dbReference type="EMBL" id="TYR30749.1"/>
    </source>
</evidence>